<feature type="transmembrane region" description="Helical" evidence="8">
    <location>
        <begin position="166"/>
        <end position="191"/>
    </location>
</feature>
<dbReference type="FunFam" id="1.20.1250.20:FF:000029">
    <property type="entry name" value="solute carrier family 2, facilitated glucose transporter member 4"/>
    <property type="match status" value="1"/>
</dbReference>
<dbReference type="InterPro" id="IPR005829">
    <property type="entry name" value="Sugar_transporter_CS"/>
</dbReference>
<comment type="subcellular location">
    <subcellularLocation>
        <location evidence="1">Membrane</location>
        <topology evidence="1">Multi-pass membrane protein</topology>
    </subcellularLocation>
</comment>
<comment type="caution">
    <text evidence="10">The sequence shown here is derived from an EMBL/GenBank/DDBJ whole genome shotgun (WGS) entry which is preliminary data.</text>
</comment>
<evidence type="ECO:0000313" key="11">
    <source>
        <dbReference type="Proteomes" id="UP000749559"/>
    </source>
</evidence>
<dbReference type="EMBL" id="CAIIXF020000001">
    <property type="protein sequence ID" value="CAH1775421.1"/>
    <property type="molecule type" value="Genomic_DNA"/>
</dbReference>
<keyword evidence="5 8" id="KW-0472">Membrane</keyword>
<evidence type="ECO:0000256" key="8">
    <source>
        <dbReference type="SAM" id="Phobius"/>
    </source>
</evidence>
<dbReference type="GO" id="GO:0016020">
    <property type="term" value="C:membrane"/>
    <property type="evidence" value="ECO:0007669"/>
    <property type="project" value="UniProtKB-SubCell"/>
</dbReference>
<evidence type="ECO:0000256" key="2">
    <source>
        <dbReference type="ARBA" id="ARBA00022448"/>
    </source>
</evidence>
<reference evidence="10" key="1">
    <citation type="submission" date="2022-03" db="EMBL/GenBank/DDBJ databases">
        <authorList>
            <person name="Martin C."/>
        </authorList>
    </citation>
    <scope>NUCLEOTIDE SEQUENCE</scope>
</reference>
<dbReference type="Gene3D" id="1.20.1250.20">
    <property type="entry name" value="MFS general substrate transporter like domains"/>
    <property type="match status" value="1"/>
</dbReference>
<dbReference type="InterPro" id="IPR005828">
    <property type="entry name" value="MFS_sugar_transport-like"/>
</dbReference>
<feature type="transmembrane region" description="Helical" evidence="8">
    <location>
        <begin position="317"/>
        <end position="342"/>
    </location>
</feature>
<feature type="transmembrane region" description="Helical" evidence="8">
    <location>
        <begin position="233"/>
        <end position="254"/>
    </location>
</feature>
<feature type="region of interest" description="Disordered" evidence="7">
    <location>
        <begin position="534"/>
        <end position="553"/>
    </location>
</feature>
<dbReference type="AlphaFoldDB" id="A0A8S4N3E4"/>
<dbReference type="PRINTS" id="PR00171">
    <property type="entry name" value="SUGRTRNSPORT"/>
</dbReference>
<evidence type="ECO:0000256" key="7">
    <source>
        <dbReference type="SAM" id="MobiDB-lite"/>
    </source>
</evidence>
<feature type="domain" description="Major facilitator superfamily (MFS) profile" evidence="9">
    <location>
        <begin position="62"/>
        <end position="505"/>
    </location>
</feature>
<organism evidence="10 11">
    <name type="scientific">Owenia fusiformis</name>
    <name type="common">Polychaete worm</name>
    <dbReference type="NCBI Taxonomy" id="6347"/>
    <lineage>
        <taxon>Eukaryota</taxon>
        <taxon>Metazoa</taxon>
        <taxon>Spiralia</taxon>
        <taxon>Lophotrochozoa</taxon>
        <taxon>Annelida</taxon>
        <taxon>Polychaeta</taxon>
        <taxon>Sedentaria</taxon>
        <taxon>Canalipalpata</taxon>
        <taxon>Sabellida</taxon>
        <taxon>Oweniida</taxon>
        <taxon>Oweniidae</taxon>
        <taxon>Owenia</taxon>
    </lineage>
</organism>
<dbReference type="PROSITE" id="PS00217">
    <property type="entry name" value="SUGAR_TRANSPORT_2"/>
    <property type="match status" value="1"/>
</dbReference>
<dbReference type="InterPro" id="IPR036259">
    <property type="entry name" value="MFS_trans_sf"/>
</dbReference>
<accession>A0A8S4N3E4</accession>
<feature type="transmembrane region" description="Helical" evidence="8">
    <location>
        <begin position="106"/>
        <end position="130"/>
    </location>
</feature>
<feature type="transmembrane region" description="Helical" evidence="8">
    <location>
        <begin position="480"/>
        <end position="498"/>
    </location>
</feature>
<protein>
    <recommendedName>
        <fullName evidence="9">Major facilitator superfamily (MFS) profile domain-containing protein</fullName>
    </recommendedName>
</protein>
<dbReference type="Pfam" id="PF00083">
    <property type="entry name" value="Sugar_tr"/>
    <property type="match status" value="1"/>
</dbReference>
<keyword evidence="2 6" id="KW-0813">Transport</keyword>
<dbReference type="SUPFAM" id="SSF103473">
    <property type="entry name" value="MFS general substrate transporter"/>
    <property type="match status" value="1"/>
</dbReference>
<dbReference type="PROSITE" id="PS50850">
    <property type="entry name" value="MFS"/>
    <property type="match status" value="1"/>
</dbReference>
<name>A0A8S4N3E4_OWEFU</name>
<evidence type="ECO:0000256" key="4">
    <source>
        <dbReference type="ARBA" id="ARBA00022989"/>
    </source>
</evidence>
<evidence type="ECO:0000256" key="6">
    <source>
        <dbReference type="RuleBase" id="RU003346"/>
    </source>
</evidence>
<feature type="transmembrane region" description="Helical" evidence="8">
    <location>
        <begin position="412"/>
        <end position="439"/>
    </location>
</feature>
<dbReference type="Proteomes" id="UP000749559">
    <property type="component" value="Unassembled WGS sequence"/>
</dbReference>
<dbReference type="PANTHER" id="PTHR23503:SF8">
    <property type="entry name" value="FACILITATED GLUCOSE TRANSPORTER PROTEIN 1"/>
    <property type="match status" value="1"/>
</dbReference>
<dbReference type="InterPro" id="IPR003663">
    <property type="entry name" value="Sugar/inositol_transpt"/>
</dbReference>
<keyword evidence="4 8" id="KW-1133">Transmembrane helix</keyword>
<dbReference type="OrthoDB" id="4540492at2759"/>
<feature type="transmembrane region" description="Helical" evidence="8">
    <location>
        <begin position="203"/>
        <end position="227"/>
    </location>
</feature>
<keyword evidence="11" id="KW-1185">Reference proteome</keyword>
<comment type="similarity">
    <text evidence="6">Belongs to the major facilitator superfamily. Sugar transporter (TC 2.A.1.1) family.</text>
</comment>
<dbReference type="InterPro" id="IPR020846">
    <property type="entry name" value="MFS_dom"/>
</dbReference>
<feature type="transmembrane region" description="Helical" evidence="8">
    <location>
        <begin position="54"/>
        <end position="75"/>
    </location>
</feature>
<dbReference type="NCBIfam" id="TIGR00879">
    <property type="entry name" value="SP"/>
    <property type="match status" value="1"/>
</dbReference>
<proteinExistence type="inferred from homology"/>
<evidence type="ECO:0000256" key="5">
    <source>
        <dbReference type="ARBA" id="ARBA00023136"/>
    </source>
</evidence>
<evidence type="ECO:0000256" key="3">
    <source>
        <dbReference type="ARBA" id="ARBA00022692"/>
    </source>
</evidence>
<dbReference type="PANTHER" id="PTHR23503">
    <property type="entry name" value="SOLUTE CARRIER FAMILY 2"/>
    <property type="match status" value="1"/>
</dbReference>
<evidence type="ECO:0000313" key="10">
    <source>
        <dbReference type="EMBL" id="CAH1775421.1"/>
    </source>
</evidence>
<evidence type="ECO:0000256" key="1">
    <source>
        <dbReference type="ARBA" id="ARBA00004141"/>
    </source>
</evidence>
<evidence type="ECO:0000259" key="9">
    <source>
        <dbReference type="PROSITE" id="PS50850"/>
    </source>
</evidence>
<feature type="transmembrane region" description="Helical" evidence="8">
    <location>
        <begin position="354"/>
        <end position="374"/>
    </location>
</feature>
<feature type="transmembrane region" description="Helical" evidence="8">
    <location>
        <begin position="386"/>
        <end position="406"/>
    </location>
</feature>
<keyword evidence="3 8" id="KW-0812">Transmembrane</keyword>
<gene>
    <name evidence="10" type="ORF">OFUS_LOCUS2725</name>
</gene>
<sequence length="592" mass="64049">MASFGSMTWSGSQLALGSQQSLNKLQSRSRLDKAGLSPEEEEQIDEELKRKGHVTLPLCVTAFAAAFGSSFTHGWNTGVMNPPSEYIKDFINSTYTVNYGGEPSEIMLTFIWSFSLSIYLIGGMIGAFSAGTFADKFGRRNSLLILHAPAFVATLLFFFSKMAGSFVMVILARFIVGFACGCGSGLVPMYLTEIAPLKIRGAMGVLHQLALTTGILCSQAIGIYQILGNDAGWHILLALTGAPCVFSCIVLPFFPDSPRYLLLIKKNEEAAKKSLQRFRGTDDVRADILEMKNEQKQALAEPNWSMMKLFKAKHLRMPLAVVCSLALGQQLSGINVVFYYSNGVFAGAGIPENMIQYAILGTGGINVLMTIISVPLMERCGRRPLLLVGMGLMTVSASLITVALLLQDSVPAMAYVSIACMHTFVIGFAIGLGSIPQFIGSELFRQGPRPAAMSFAGLLNWLANTSVGIGYPFIEKGIGPYSFLIFIGMLVGFGIFIFKFCPETKNKTFDEIARIFSIENFDLDDEAHPLGNLKNGHKTGSAASYTRVPSTGDDGKLLNSEDIDFTVRTPYGGSGGDAGPVNKQLLRVTSET</sequence>
<feature type="transmembrane region" description="Helical" evidence="8">
    <location>
        <begin position="451"/>
        <end position="474"/>
    </location>
</feature>
<feature type="transmembrane region" description="Helical" evidence="8">
    <location>
        <begin position="142"/>
        <end position="160"/>
    </location>
</feature>
<dbReference type="GO" id="GO:0015149">
    <property type="term" value="F:hexose transmembrane transporter activity"/>
    <property type="evidence" value="ECO:0007669"/>
    <property type="project" value="TreeGrafter"/>
</dbReference>
<dbReference type="InterPro" id="IPR045263">
    <property type="entry name" value="GLUT"/>
</dbReference>